<protein>
    <submittedName>
        <fullName evidence="2">Uncharacterized protein</fullName>
    </submittedName>
</protein>
<keyword evidence="3" id="KW-1185">Reference proteome</keyword>
<evidence type="ECO:0000313" key="3">
    <source>
        <dbReference type="Proteomes" id="UP000466445"/>
    </source>
</evidence>
<feature type="compositionally biased region" description="Polar residues" evidence="1">
    <location>
        <begin position="1"/>
        <end position="10"/>
    </location>
</feature>
<feature type="compositionally biased region" description="Polar residues" evidence="1">
    <location>
        <begin position="19"/>
        <end position="31"/>
    </location>
</feature>
<proteinExistence type="predicted"/>
<accession>A0A7I7SVK0</accession>
<dbReference type="AlphaFoldDB" id="A0A7I7SVK0"/>
<gene>
    <name evidence="2" type="ORF">MSAR_30020</name>
</gene>
<reference evidence="2 3" key="1">
    <citation type="journal article" date="2019" name="Emerg. Microbes Infect.">
        <title>Comprehensive subspecies identification of 175 nontuberculous mycobacteria species based on 7547 genomic profiles.</title>
        <authorList>
            <person name="Matsumoto Y."/>
            <person name="Kinjo T."/>
            <person name="Motooka D."/>
            <person name="Nabeya D."/>
            <person name="Jung N."/>
            <person name="Uechi K."/>
            <person name="Horii T."/>
            <person name="Iida T."/>
            <person name="Fujita J."/>
            <person name="Nakamura S."/>
        </authorList>
    </citation>
    <scope>NUCLEOTIDE SEQUENCE [LARGE SCALE GENOMIC DNA]</scope>
    <source>
        <strain evidence="2 3">JCM 30395</strain>
    </source>
</reference>
<evidence type="ECO:0000313" key="2">
    <source>
        <dbReference type="EMBL" id="BBY59866.1"/>
    </source>
</evidence>
<organism evidence="2 3">
    <name type="scientific">Mycolicibacterium sarraceniae</name>
    <dbReference type="NCBI Taxonomy" id="1534348"/>
    <lineage>
        <taxon>Bacteria</taxon>
        <taxon>Bacillati</taxon>
        <taxon>Actinomycetota</taxon>
        <taxon>Actinomycetes</taxon>
        <taxon>Mycobacteriales</taxon>
        <taxon>Mycobacteriaceae</taxon>
        <taxon>Mycolicibacterium</taxon>
    </lineage>
</organism>
<dbReference type="EMBL" id="AP022595">
    <property type="protein sequence ID" value="BBY59866.1"/>
    <property type="molecule type" value="Genomic_DNA"/>
</dbReference>
<dbReference type="KEGG" id="msar:MSAR_30020"/>
<sequence length="115" mass="12502">MSLNVRTVSYPSRAAHPTAESTMRSSRCAANTTPPPPYGFHAYPQTAPGHVAAIGYLLGLDDVPDVATARVVEMGAFDHVTRHGFYRSRGRLCWTPRVKPSACRADRGYSPTTLV</sequence>
<evidence type="ECO:0000256" key="1">
    <source>
        <dbReference type="SAM" id="MobiDB-lite"/>
    </source>
</evidence>
<name>A0A7I7SVK0_9MYCO</name>
<feature type="region of interest" description="Disordered" evidence="1">
    <location>
        <begin position="1"/>
        <end position="31"/>
    </location>
</feature>
<dbReference type="Proteomes" id="UP000466445">
    <property type="component" value="Chromosome"/>
</dbReference>